<accession>A0A0C9V9F8</accession>
<dbReference type="HOGENOM" id="CLU_010194_1_0_1"/>
<protein>
    <recommendedName>
        <fullName evidence="6">NAD(P)-binding protein</fullName>
    </recommendedName>
</protein>
<dbReference type="InterPro" id="IPR036291">
    <property type="entry name" value="NAD(P)-bd_dom_sf"/>
</dbReference>
<gene>
    <name evidence="4" type="ORF">HYDPIDRAFT_114838</name>
</gene>
<organism evidence="4 5">
    <name type="scientific">Hydnomerulius pinastri MD-312</name>
    <dbReference type="NCBI Taxonomy" id="994086"/>
    <lineage>
        <taxon>Eukaryota</taxon>
        <taxon>Fungi</taxon>
        <taxon>Dikarya</taxon>
        <taxon>Basidiomycota</taxon>
        <taxon>Agaricomycotina</taxon>
        <taxon>Agaricomycetes</taxon>
        <taxon>Agaricomycetidae</taxon>
        <taxon>Boletales</taxon>
        <taxon>Boletales incertae sedis</taxon>
        <taxon>Leucogyrophana</taxon>
    </lineage>
</organism>
<dbReference type="FunFam" id="3.40.50.720:FF:000084">
    <property type="entry name" value="Short-chain dehydrogenase reductase"/>
    <property type="match status" value="1"/>
</dbReference>
<dbReference type="OrthoDB" id="498125at2759"/>
<dbReference type="Gene3D" id="3.40.50.720">
    <property type="entry name" value="NAD(P)-binding Rossmann-like Domain"/>
    <property type="match status" value="1"/>
</dbReference>
<reference evidence="4 5" key="1">
    <citation type="submission" date="2014-04" db="EMBL/GenBank/DDBJ databases">
        <title>Evolutionary Origins and Diversification of the Mycorrhizal Mutualists.</title>
        <authorList>
            <consortium name="DOE Joint Genome Institute"/>
            <consortium name="Mycorrhizal Genomics Consortium"/>
            <person name="Kohler A."/>
            <person name="Kuo A."/>
            <person name="Nagy L.G."/>
            <person name="Floudas D."/>
            <person name="Copeland A."/>
            <person name="Barry K.W."/>
            <person name="Cichocki N."/>
            <person name="Veneault-Fourrey C."/>
            <person name="LaButti K."/>
            <person name="Lindquist E.A."/>
            <person name="Lipzen A."/>
            <person name="Lundell T."/>
            <person name="Morin E."/>
            <person name="Murat C."/>
            <person name="Riley R."/>
            <person name="Ohm R."/>
            <person name="Sun H."/>
            <person name="Tunlid A."/>
            <person name="Henrissat B."/>
            <person name="Grigoriev I.V."/>
            <person name="Hibbett D.S."/>
            <person name="Martin F."/>
        </authorList>
    </citation>
    <scope>NUCLEOTIDE SEQUENCE [LARGE SCALE GENOMIC DNA]</scope>
    <source>
        <strain evidence="4 5">MD-312</strain>
    </source>
</reference>
<keyword evidence="3" id="KW-0560">Oxidoreductase</keyword>
<evidence type="ECO:0008006" key="6">
    <source>
        <dbReference type="Google" id="ProtNLM"/>
    </source>
</evidence>
<dbReference type="Pfam" id="PF13561">
    <property type="entry name" value="adh_short_C2"/>
    <property type="match status" value="1"/>
</dbReference>
<dbReference type="SUPFAM" id="SSF51735">
    <property type="entry name" value="NAD(P)-binding Rossmann-fold domains"/>
    <property type="match status" value="1"/>
</dbReference>
<keyword evidence="5" id="KW-1185">Reference proteome</keyword>
<name>A0A0C9V9F8_9AGAM</name>
<dbReference type="EMBL" id="KN839856">
    <property type="protein sequence ID" value="KIJ62324.1"/>
    <property type="molecule type" value="Genomic_DNA"/>
</dbReference>
<dbReference type="GO" id="GO:0016491">
    <property type="term" value="F:oxidoreductase activity"/>
    <property type="evidence" value="ECO:0007669"/>
    <property type="project" value="UniProtKB-KW"/>
</dbReference>
<dbReference type="Proteomes" id="UP000053820">
    <property type="component" value="Unassembled WGS sequence"/>
</dbReference>
<dbReference type="PRINTS" id="PR00080">
    <property type="entry name" value="SDRFAMILY"/>
</dbReference>
<dbReference type="AlphaFoldDB" id="A0A0C9V9F8"/>
<dbReference type="InterPro" id="IPR020904">
    <property type="entry name" value="Sc_DH/Rdtase_CS"/>
</dbReference>
<evidence type="ECO:0000256" key="2">
    <source>
        <dbReference type="ARBA" id="ARBA00022857"/>
    </source>
</evidence>
<evidence type="ECO:0000313" key="5">
    <source>
        <dbReference type="Proteomes" id="UP000053820"/>
    </source>
</evidence>
<dbReference type="PANTHER" id="PTHR24321:SF8">
    <property type="entry name" value="ESTRADIOL 17-BETA-DEHYDROGENASE 8-RELATED"/>
    <property type="match status" value="1"/>
</dbReference>
<evidence type="ECO:0000313" key="4">
    <source>
        <dbReference type="EMBL" id="KIJ62324.1"/>
    </source>
</evidence>
<keyword evidence="2" id="KW-0521">NADP</keyword>
<sequence length="260" mass="27373">MHASLKGIALVTGAAQGIGQAIVLRLADDGFDVALNDVPQKGQALDSLAEEVRAKGRQVVVVPGDVSQEEDVKRIVQETTEKLGGLRVMVANAGTFRMGSLTETSLEDFEQLFAVNARGTFLCYKYAAQYMVAQGRGGRILGASSVVGRRGGMEYAAYSGTKFAIRGLTQSAALELGRHGITVNCYAPGPIDTDMLRFLRKGRADKATERGIVTPAAPFNAVGSDGKAEDIASIVSYLASDEAHFITGQTIGVDGGMVLS</sequence>
<proteinExistence type="inferred from homology"/>
<dbReference type="PROSITE" id="PS00061">
    <property type="entry name" value="ADH_SHORT"/>
    <property type="match status" value="1"/>
</dbReference>
<comment type="similarity">
    <text evidence="1">Belongs to the short-chain dehydrogenases/reductases (SDR) family.</text>
</comment>
<dbReference type="PANTHER" id="PTHR24321">
    <property type="entry name" value="DEHYDROGENASES, SHORT CHAIN"/>
    <property type="match status" value="1"/>
</dbReference>
<dbReference type="InterPro" id="IPR002347">
    <property type="entry name" value="SDR_fam"/>
</dbReference>
<evidence type="ECO:0000256" key="1">
    <source>
        <dbReference type="ARBA" id="ARBA00006484"/>
    </source>
</evidence>
<dbReference type="PRINTS" id="PR00081">
    <property type="entry name" value="GDHRDH"/>
</dbReference>
<evidence type="ECO:0000256" key="3">
    <source>
        <dbReference type="ARBA" id="ARBA00023002"/>
    </source>
</evidence>